<evidence type="ECO:0000256" key="6">
    <source>
        <dbReference type="SAM" id="Phobius"/>
    </source>
</evidence>
<evidence type="ECO:0000256" key="2">
    <source>
        <dbReference type="ARBA" id="ARBA00009166"/>
    </source>
</evidence>
<reference evidence="7" key="1">
    <citation type="submission" date="2021-06" db="EMBL/GenBank/DDBJ databases">
        <title>Parelaphostrongylus tenuis whole genome reference sequence.</title>
        <authorList>
            <person name="Garwood T.J."/>
            <person name="Larsen P.A."/>
            <person name="Fountain-Jones N.M."/>
            <person name="Garbe J.R."/>
            <person name="Macchietto M.G."/>
            <person name="Kania S.A."/>
            <person name="Gerhold R.W."/>
            <person name="Richards J.E."/>
            <person name="Wolf T.M."/>
        </authorList>
    </citation>
    <scope>NUCLEOTIDE SEQUENCE</scope>
    <source>
        <strain evidence="7">MNPRO001-30</strain>
        <tissue evidence="7">Meninges</tissue>
    </source>
</reference>
<feature type="transmembrane region" description="Helical" evidence="6">
    <location>
        <begin position="93"/>
        <end position="119"/>
    </location>
</feature>
<comment type="caution">
    <text evidence="7">The sequence shown here is derived from an EMBL/GenBank/DDBJ whole genome shotgun (WGS) entry which is preliminary data.</text>
</comment>
<feature type="transmembrane region" description="Helical" evidence="6">
    <location>
        <begin position="131"/>
        <end position="152"/>
    </location>
</feature>
<dbReference type="InterPro" id="IPR019421">
    <property type="entry name" value="7TM_GPCR_serpentine_rcpt_Srd"/>
</dbReference>
<keyword evidence="5 6" id="KW-0472">Membrane</keyword>
<name>A0AAD5LYR1_PARTN</name>
<gene>
    <name evidence="7" type="ORF">KIN20_002565</name>
</gene>
<feature type="transmembrane region" description="Helical" evidence="6">
    <location>
        <begin position="55"/>
        <end position="81"/>
    </location>
</feature>
<evidence type="ECO:0000256" key="4">
    <source>
        <dbReference type="ARBA" id="ARBA00022989"/>
    </source>
</evidence>
<feature type="transmembrane region" description="Helical" evidence="6">
    <location>
        <begin position="240"/>
        <end position="261"/>
    </location>
</feature>
<accession>A0AAD5LYR1</accession>
<dbReference type="Pfam" id="PF10317">
    <property type="entry name" value="7TM_GPCR_Srd"/>
    <property type="match status" value="1"/>
</dbReference>
<dbReference type="InterPro" id="IPR050920">
    <property type="entry name" value="Nematode_rcpt-like_delta"/>
</dbReference>
<dbReference type="EMBL" id="JAHQIW010000321">
    <property type="protein sequence ID" value="KAJ1347498.1"/>
    <property type="molecule type" value="Genomic_DNA"/>
</dbReference>
<dbReference type="Proteomes" id="UP001196413">
    <property type="component" value="Unassembled WGS sequence"/>
</dbReference>
<keyword evidence="4 6" id="KW-1133">Transmembrane helix</keyword>
<dbReference type="GO" id="GO:0016020">
    <property type="term" value="C:membrane"/>
    <property type="evidence" value="ECO:0007669"/>
    <property type="project" value="UniProtKB-SubCell"/>
</dbReference>
<feature type="transmembrane region" description="Helical" evidence="6">
    <location>
        <begin position="12"/>
        <end position="34"/>
    </location>
</feature>
<keyword evidence="8" id="KW-1185">Reference proteome</keyword>
<dbReference type="PANTHER" id="PTHR22945:SF96">
    <property type="entry name" value="SERPENTINE RECEPTOR, CLASS D (DELTA)"/>
    <property type="match status" value="1"/>
</dbReference>
<evidence type="ECO:0008006" key="9">
    <source>
        <dbReference type="Google" id="ProtNLM"/>
    </source>
</evidence>
<evidence type="ECO:0000313" key="8">
    <source>
        <dbReference type="Proteomes" id="UP001196413"/>
    </source>
</evidence>
<dbReference type="PANTHER" id="PTHR22945">
    <property type="entry name" value="SERPENTINE RECEPTOR, CLASS D DELTA"/>
    <property type="match status" value="1"/>
</dbReference>
<dbReference type="SUPFAM" id="SSF81321">
    <property type="entry name" value="Family A G protein-coupled receptor-like"/>
    <property type="match status" value="1"/>
</dbReference>
<dbReference type="AlphaFoldDB" id="A0AAD5LYR1"/>
<feature type="transmembrane region" description="Helical" evidence="6">
    <location>
        <begin position="189"/>
        <end position="209"/>
    </location>
</feature>
<evidence type="ECO:0000256" key="5">
    <source>
        <dbReference type="ARBA" id="ARBA00023136"/>
    </source>
</evidence>
<comment type="similarity">
    <text evidence="2">Belongs to the nematode receptor-like protein srd family.</text>
</comment>
<feature type="transmembrane region" description="Helical" evidence="6">
    <location>
        <begin position="267"/>
        <end position="290"/>
    </location>
</feature>
<evidence type="ECO:0000313" key="7">
    <source>
        <dbReference type="EMBL" id="KAJ1347498.1"/>
    </source>
</evidence>
<sequence>MFFTPADVVYVATVYTLSLLGFSANCFLLFLIIYKSPKNLSPYRIFLADTTITNMLSDVVFATICPRVLSASGFRMVVIYLGPIQFLHPFYSYLLYSAMLHLTLNSYISWMISMIYRYLVLRFFNGRSVTVALMCIAGYMMPFSIMVATMYIKTSANVTEADVLTHHSIPNMTMYSLVVTCYMLQLPTLYILFCSVVLPIPIYVIMYICRWKTHSLLTNIQSLHTRQQVRELVQALTAQSLVPLFSIFPPATVYLLILFGLLDIHLLSYMIVPCLSIGPLLDPLITIYYVHPFRKYVENKSIISIQQM</sequence>
<protein>
    <recommendedName>
        <fullName evidence="9">G-protein coupled receptors family 1 profile domain-containing protein</fullName>
    </recommendedName>
</protein>
<evidence type="ECO:0000256" key="3">
    <source>
        <dbReference type="ARBA" id="ARBA00022692"/>
    </source>
</evidence>
<comment type="subcellular location">
    <subcellularLocation>
        <location evidence="1">Membrane</location>
        <topology evidence="1">Multi-pass membrane protein</topology>
    </subcellularLocation>
</comment>
<proteinExistence type="inferred from homology"/>
<organism evidence="7 8">
    <name type="scientific">Parelaphostrongylus tenuis</name>
    <name type="common">Meningeal worm</name>
    <dbReference type="NCBI Taxonomy" id="148309"/>
    <lineage>
        <taxon>Eukaryota</taxon>
        <taxon>Metazoa</taxon>
        <taxon>Ecdysozoa</taxon>
        <taxon>Nematoda</taxon>
        <taxon>Chromadorea</taxon>
        <taxon>Rhabditida</taxon>
        <taxon>Rhabditina</taxon>
        <taxon>Rhabditomorpha</taxon>
        <taxon>Strongyloidea</taxon>
        <taxon>Metastrongylidae</taxon>
        <taxon>Parelaphostrongylus</taxon>
    </lineage>
</organism>
<evidence type="ECO:0000256" key="1">
    <source>
        <dbReference type="ARBA" id="ARBA00004141"/>
    </source>
</evidence>
<keyword evidence="3 6" id="KW-0812">Transmembrane</keyword>